<evidence type="ECO:0000313" key="2">
    <source>
        <dbReference type="Proteomes" id="UP000070501"/>
    </source>
</evidence>
<keyword evidence="2" id="KW-1185">Reference proteome</keyword>
<dbReference type="InParanoid" id="A0A136IUR1"/>
<feature type="non-terminal residue" evidence="1">
    <location>
        <position position="230"/>
    </location>
</feature>
<organism evidence="1 2">
    <name type="scientific">Microdochium bolleyi</name>
    <dbReference type="NCBI Taxonomy" id="196109"/>
    <lineage>
        <taxon>Eukaryota</taxon>
        <taxon>Fungi</taxon>
        <taxon>Dikarya</taxon>
        <taxon>Ascomycota</taxon>
        <taxon>Pezizomycotina</taxon>
        <taxon>Sordariomycetes</taxon>
        <taxon>Xylariomycetidae</taxon>
        <taxon>Xylariales</taxon>
        <taxon>Microdochiaceae</taxon>
        <taxon>Microdochium</taxon>
    </lineage>
</organism>
<reference evidence="2" key="1">
    <citation type="submission" date="2016-02" db="EMBL/GenBank/DDBJ databases">
        <title>Draft genome sequence of Microdochium bolleyi, a fungal endophyte of beachgrass.</title>
        <authorList>
            <consortium name="DOE Joint Genome Institute"/>
            <person name="David A.S."/>
            <person name="May G."/>
            <person name="Haridas S."/>
            <person name="Lim J."/>
            <person name="Wang M."/>
            <person name="Labutti K."/>
            <person name="Lipzen A."/>
            <person name="Barry K."/>
            <person name="Grigoriev I.V."/>
        </authorList>
    </citation>
    <scope>NUCLEOTIDE SEQUENCE [LARGE SCALE GENOMIC DNA]</scope>
    <source>
        <strain evidence="2">J235TASD1</strain>
    </source>
</reference>
<gene>
    <name evidence="1" type="ORF">Micbo1qcDRAFT_166226</name>
</gene>
<dbReference type="Proteomes" id="UP000070501">
    <property type="component" value="Unassembled WGS sequence"/>
</dbReference>
<proteinExistence type="predicted"/>
<sequence>MACEADATFGPSLGTTNPACRDFDFTLTFQYAIFQILPGVVFAPLALSRARALLSKAIIYPDSLKLSVKTILFTVLSLVQLAEVILSATSAEDMNQGSEGLAIGAKCAALITTLCLAVTSYVEHGRTPGPSLVVQIALSMSLLLDAVLLRTSWTIWMAPDHGSRAVALAAVQTSSAALKLAALICESETKVLPQDGDHRPNVSTAEERSGFFGRTFMFWLNPLFSLGYKS</sequence>
<evidence type="ECO:0000313" key="1">
    <source>
        <dbReference type="EMBL" id="KXJ88784.1"/>
    </source>
</evidence>
<protein>
    <submittedName>
        <fullName evidence="1">Uncharacterized protein</fullName>
    </submittedName>
</protein>
<dbReference type="AlphaFoldDB" id="A0A136IUR1"/>
<name>A0A136IUR1_9PEZI</name>
<dbReference type="STRING" id="196109.A0A136IUR1"/>
<accession>A0A136IUR1</accession>
<dbReference type="EMBL" id="KQ964257">
    <property type="protein sequence ID" value="KXJ88784.1"/>
    <property type="molecule type" value="Genomic_DNA"/>
</dbReference>